<accession>A0ABQ1I224</accession>
<evidence type="ECO:0000313" key="2">
    <source>
        <dbReference type="Proteomes" id="UP000651977"/>
    </source>
</evidence>
<proteinExistence type="predicted"/>
<dbReference type="RefSeq" id="WP_055734271.1">
    <property type="nucleotide sequence ID" value="NZ_BMDY01000009.1"/>
</dbReference>
<evidence type="ECO:0000313" key="1">
    <source>
        <dbReference type="EMBL" id="GGB05322.1"/>
    </source>
</evidence>
<comment type="caution">
    <text evidence="1">The sequence shown here is derived from an EMBL/GenBank/DDBJ whole genome shotgun (WGS) entry which is preliminary data.</text>
</comment>
<keyword evidence="2" id="KW-1185">Reference proteome</keyword>
<gene>
    <name evidence="1" type="ORF">GCM10007414_18310</name>
</gene>
<dbReference type="Proteomes" id="UP000651977">
    <property type="component" value="Unassembled WGS sequence"/>
</dbReference>
<name>A0ABQ1I224_9ALTE</name>
<dbReference type="EMBL" id="BMDY01000009">
    <property type="protein sequence ID" value="GGB05322.1"/>
    <property type="molecule type" value="Genomic_DNA"/>
</dbReference>
<sequence>MRKCPSIINLTFDNQSLEAIEEIKSMHELEKHARIWLTIGNLFNIFGGSALRSTTSGGAKELFNLIPNDAIRNTAKGVAKGGSAEVSQTSYAISQANWEYYFKSYVGISAIKRKKIEELAHRQAVSHQANPKEYAFWKAIYLGCQQ</sequence>
<reference evidence="2" key="1">
    <citation type="journal article" date="2019" name="Int. J. Syst. Evol. Microbiol.">
        <title>The Global Catalogue of Microorganisms (GCM) 10K type strain sequencing project: providing services to taxonomists for standard genome sequencing and annotation.</title>
        <authorList>
            <consortium name="The Broad Institute Genomics Platform"/>
            <consortium name="The Broad Institute Genome Sequencing Center for Infectious Disease"/>
            <person name="Wu L."/>
            <person name="Ma J."/>
        </authorList>
    </citation>
    <scope>NUCLEOTIDE SEQUENCE [LARGE SCALE GENOMIC DNA]</scope>
    <source>
        <strain evidence="2">CGMCC 1.10131</strain>
    </source>
</reference>
<organism evidence="1 2">
    <name type="scientific">Agarivorans gilvus</name>
    <dbReference type="NCBI Taxonomy" id="680279"/>
    <lineage>
        <taxon>Bacteria</taxon>
        <taxon>Pseudomonadati</taxon>
        <taxon>Pseudomonadota</taxon>
        <taxon>Gammaproteobacteria</taxon>
        <taxon>Alteromonadales</taxon>
        <taxon>Alteromonadaceae</taxon>
        <taxon>Agarivorans</taxon>
    </lineage>
</organism>
<protein>
    <submittedName>
        <fullName evidence="1">Uncharacterized protein</fullName>
    </submittedName>
</protein>